<feature type="compositionally biased region" description="Polar residues" evidence="1">
    <location>
        <begin position="53"/>
        <end position="69"/>
    </location>
</feature>
<dbReference type="Pfam" id="PF00188">
    <property type="entry name" value="CAP"/>
    <property type="match status" value="1"/>
</dbReference>
<dbReference type="SUPFAM" id="SSF55797">
    <property type="entry name" value="PR-1-like"/>
    <property type="match status" value="1"/>
</dbReference>
<evidence type="ECO:0000313" key="4">
    <source>
        <dbReference type="EMBL" id="AYE38196.1"/>
    </source>
</evidence>
<dbReference type="KEGG" id="lzh:D1B17_05945"/>
<feature type="region of interest" description="Disordered" evidence="1">
    <location>
        <begin position="37"/>
        <end position="82"/>
    </location>
</feature>
<evidence type="ECO:0000313" key="5">
    <source>
        <dbReference type="Proteomes" id="UP000267208"/>
    </source>
</evidence>
<dbReference type="InterPro" id="IPR014044">
    <property type="entry name" value="CAP_dom"/>
</dbReference>
<organism evidence="4 5">
    <name type="scientific">Companilactobacillus zhachilii</name>
    <dbReference type="NCBI Taxonomy" id="2304606"/>
    <lineage>
        <taxon>Bacteria</taxon>
        <taxon>Bacillati</taxon>
        <taxon>Bacillota</taxon>
        <taxon>Bacilli</taxon>
        <taxon>Lactobacillales</taxon>
        <taxon>Lactobacillaceae</taxon>
        <taxon>Companilactobacillus</taxon>
    </lineage>
</organism>
<feature type="signal peptide" evidence="2">
    <location>
        <begin position="1"/>
        <end position="29"/>
    </location>
</feature>
<evidence type="ECO:0000256" key="1">
    <source>
        <dbReference type="SAM" id="MobiDB-lite"/>
    </source>
</evidence>
<dbReference type="EMBL" id="CP031933">
    <property type="protein sequence ID" value="AYE38196.1"/>
    <property type="molecule type" value="Genomic_DNA"/>
</dbReference>
<reference evidence="5" key="1">
    <citation type="submission" date="2018-08" db="EMBL/GenBank/DDBJ databases">
        <title>Genome of Lactobacillus sp. HBUAS52074.</title>
        <authorList>
            <person name="Guo Z."/>
            <person name="Zhang Z.D."/>
        </authorList>
    </citation>
    <scope>NUCLEOTIDE SEQUENCE [LARGE SCALE GENOMIC DNA]</scope>
    <source>
        <strain evidence="5">HBUAS52074</strain>
    </source>
</reference>
<keyword evidence="5" id="KW-1185">Reference proteome</keyword>
<accession>A0A386PQN4</accession>
<evidence type="ECO:0000256" key="2">
    <source>
        <dbReference type="SAM" id="SignalP"/>
    </source>
</evidence>
<dbReference type="RefSeq" id="WP_120142437.1">
    <property type="nucleotide sequence ID" value="NZ_CP031933.2"/>
</dbReference>
<dbReference type="Gene3D" id="3.40.33.10">
    <property type="entry name" value="CAP"/>
    <property type="match status" value="1"/>
</dbReference>
<dbReference type="AlphaFoldDB" id="A0A386PQN4"/>
<feature type="domain" description="SCP" evidence="3">
    <location>
        <begin position="103"/>
        <end position="228"/>
    </location>
</feature>
<sequence>MFSKTKRAAILVAASALLATSLGGNIVFADTTASANTNTSTVTTTNNASDSDITTATNDSVDPNKTVNPSTSSDNSSNDTANTAVTQASYKNIDVASVKMAMLSELNRLRAQNGLQALTSVGVLNNYAQIRTDSFISTGGVDNHAGWNSANMAPYNLTAEENIAQMPFSMIGSTDPTVIAQKITHEFYSELYDSEPNFGHRKNMLNPYINYVGIGLSISNNGMVYFSQEMGNDQASYSKYDPSDVYAYFLTNNNDYANVSKYDIADASKTNADYASRDNYVTADLRGGVSTKNAITPLYDRYGNKRTDLALSPNSDWISDMIAVINGNYFYHVSTNGFVSANDALPWASFLAGASVTATTEARIYDNNGHYTGQTVSPNSKWIVDRRAVNPLTGVKMYRISTNAWIQQNQLVQN</sequence>
<dbReference type="Proteomes" id="UP000267208">
    <property type="component" value="Chromosome"/>
</dbReference>
<feature type="chain" id="PRO_5017335121" evidence="2">
    <location>
        <begin position="30"/>
        <end position="414"/>
    </location>
</feature>
<proteinExistence type="predicted"/>
<dbReference type="OrthoDB" id="2325057at2"/>
<dbReference type="InterPro" id="IPR035940">
    <property type="entry name" value="CAP_sf"/>
</dbReference>
<evidence type="ECO:0000259" key="3">
    <source>
        <dbReference type="Pfam" id="PF00188"/>
    </source>
</evidence>
<gene>
    <name evidence="4" type="ORF">D1B17_05945</name>
</gene>
<name>A0A386PQN4_9LACO</name>
<protein>
    <submittedName>
        <fullName evidence="4">CAP domain-containing protein</fullName>
    </submittedName>
</protein>
<feature type="compositionally biased region" description="Low complexity" evidence="1">
    <location>
        <begin position="70"/>
        <end position="82"/>
    </location>
</feature>
<keyword evidence="2" id="KW-0732">Signal</keyword>
<feature type="compositionally biased region" description="Low complexity" evidence="1">
    <location>
        <begin position="37"/>
        <end position="52"/>
    </location>
</feature>
<dbReference type="CDD" id="cd05379">
    <property type="entry name" value="CAP_bacterial"/>
    <property type="match status" value="1"/>
</dbReference>